<evidence type="ECO:0000256" key="3">
    <source>
        <dbReference type="ARBA" id="ARBA00023163"/>
    </source>
</evidence>
<evidence type="ECO:0000259" key="6">
    <source>
        <dbReference type="PROSITE" id="PS50977"/>
    </source>
</evidence>
<evidence type="ECO:0000313" key="7">
    <source>
        <dbReference type="EMBL" id="MDF2260367.1"/>
    </source>
</evidence>
<dbReference type="Pfam" id="PF00440">
    <property type="entry name" value="TetR_N"/>
    <property type="match status" value="1"/>
</dbReference>
<dbReference type="PANTHER" id="PTHR30055:SF227">
    <property type="entry name" value="TRANSCRIPTIONAL REGULATORY PROTEIN (PROBABLY TETR-FAMILY)-RELATED"/>
    <property type="match status" value="1"/>
</dbReference>
<dbReference type="PANTHER" id="PTHR30055">
    <property type="entry name" value="HTH-TYPE TRANSCRIPTIONAL REGULATOR RUTR"/>
    <property type="match status" value="1"/>
</dbReference>
<keyword evidence="2 4" id="KW-0238">DNA-binding</keyword>
<gene>
    <name evidence="7" type="ORF">P2L57_33060</name>
</gene>
<dbReference type="InterPro" id="IPR054129">
    <property type="entry name" value="DesT_TetR_C"/>
</dbReference>
<evidence type="ECO:0000313" key="8">
    <source>
        <dbReference type="Proteomes" id="UP001220022"/>
    </source>
</evidence>
<reference evidence="7 8" key="1">
    <citation type="submission" date="2023-03" db="EMBL/GenBank/DDBJ databases">
        <title>Draft genome sequence of type strain Streptomyces ferralitis JCM 14344.</title>
        <authorList>
            <person name="Klaysubun C."/>
            <person name="Duangmal K."/>
        </authorList>
    </citation>
    <scope>NUCLEOTIDE SEQUENCE [LARGE SCALE GENOMIC DNA]</scope>
    <source>
        <strain evidence="7 8">JCM 14344</strain>
    </source>
</reference>
<sequence>MNNSQRSGQRSPATARDTERSRARRAELIAIGRKLFADTSYDALSMDDIARHADVAKGLIYYYFKNKRGYYLAIIEESVAELVVRSDSDTGLPPAERVRRTIDGYLRYAQHHQAAYRTIITGGVGFDTEVHAIRDGVREAILTTIAHGAWGRGEIQLVTRMALIGWMSAVEGVTLDWLAHQELPRETVQALLVRMLGDALRAIEHFGPSCPAPVPGS</sequence>
<dbReference type="Proteomes" id="UP001220022">
    <property type="component" value="Unassembled WGS sequence"/>
</dbReference>
<dbReference type="InterPro" id="IPR050109">
    <property type="entry name" value="HTH-type_TetR-like_transc_reg"/>
</dbReference>
<evidence type="ECO:0000256" key="4">
    <source>
        <dbReference type="PROSITE-ProRule" id="PRU00335"/>
    </source>
</evidence>
<evidence type="ECO:0000256" key="2">
    <source>
        <dbReference type="ARBA" id="ARBA00023125"/>
    </source>
</evidence>
<feature type="region of interest" description="Disordered" evidence="5">
    <location>
        <begin position="1"/>
        <end position="21"/>
    </location>
</feature>
<keyword evidence="1" id="KW-0805">Transcription regulation</keyword>
<dbReference type="PRINTS" id="PR00455">
    <property type="entry name" value="HTHTETR"/>
</dbReference>
<dbReference type="InterPro" id="IPR036271">
    <property type="entry name" value="Tet_transcr_reg_TetR-rel_C_sf"/>
</dbReference>
<feature type="DNA-binding region" description="H-T-H motif" evidence="4">
    <location>
        <begin position="45"/>
        <end position="64"/>
    </location>
</feature>
<dbReference type="Pfam" id="PF21943">
    <property type="entry name" value="TetR_C_46"/>
    <property type="match status" value="1"/>
</dbReference>
<organism evidence="7 8">
    <name type="scientific">Streptantibioticus ferralitis</name>
    <dbReference type="NCBI Taxonomy" id="236510"/>
    <lineage>
        <taxon>Bacteria</taxon>
        <taxon>Bacillati</taxon>
        <taxon>Actinomycetota</taxon>
        <taxon>Actinomycetes</taxon>
        <taxon>Kitasatosporales</taxon>
        <taxon>Streptomycetaceae</taxon>
        <taxon>Streptantibioticus</taxon>
    </lineage>
</organism>
<accession>A0ABT5Z973</accession>
<dbReference type="EMBL" id="JARHTQ010000033">
    <property type="protein sequence ID" value="MDF2260367.1"/>
    <property type="molecule type" value="Genomic_DNA"/>
</dbReference>
<evidence type="ECO:0000256" key="5">
    <source>
        <dbReference type="SAM" id="MobiDB-lite"/>
    </source>
</evidence>
<dbReference type="SUPFAM" id="SSF48498">
    <property type="entry name" value="Tetracyclin repressor-like, C-terminal domain"/>
    <property type="match status" value="1"/>
</dbReference>
<feature type="domain" description="HTH tetR-type" evidence="6">
    <location>
        <begin position="22"/>
        <end position="82"/>
    </location>
</feature>
<keyword evidence="8" id="KW-1185">Reference proteome</keyword>
<keyword evidence="3" id="KW-0804">Transcription</keyword>
<name>A0ABT5Z973_9ACTN</name>
<dbReference type="RefSeq" id="WP_275820988.1">
    <property type="nucleotide sequence ID" value="NZ_BAAANM010000021.1"/>
</dbReference>
<dbReference type="InterPro" id="IPR001647">
    <property type="entry name" value="HTH_TetR"/>
</dbReference>
<dbReference type="InterPro" id="IPR009057">
    <property type="entry name" value="Homeodomain-like_sf"/>
</dbReference>
<dbReference type="SUPFAM" id="SSF46689">
    <property type="entry name" value="Homeodomain-like"/>
    <property type="match status" value="1"/>
</dbReference>
<feature type="compositionally biased region" description="Polar residues" evidence="5">
    <location>
        <begin position="1"/>
        <end position="12"/>
    </location>
</feature>
<protein>
    <submittedName>
        <fullName evidence="7">TetR/AcrR family transcriptional regulator</fullName>
    </submittedName>
</protein>
<dbReference type="Gene3D" id="1.10.357.10">
    <property type="entry name" value="Tetracycline Repressor, domain 2"/>
    <property type="match status" value="1"/>
</dbReference>
<evidence type="ECO:0000256" key="1">
    <source>
        <dbReference type="ARBA" id="ARBA00023015"/>
    </source>
</evidence>
<proteinExistence type="predicted"/>
<dbReference type="PROSITE" id="PS50977">
    <property type="entry name" value="HTH_TETR_2"/>
    <property type="match status" value="1"/>
</dbReference>
<comment type="caution">
    <text evidence="7">The sequence shown here is derived from an EMBL/GenBank/DDBJ whole genome shotgun (WGS) entry which is preliminary data.</text>
</comment>